<reference evidence="3" key="1">
    <citation type="journal article" date="2015" name="Nature">
        <title>Complex archaea that bridge the gap between prokaryotes and eukaryotes.</title>
        <authorList>
            <person name="Spang A."/>
            <person name="Saw J.H."/>
            <person name="Jorgensen S.L."/>
            <person name="Zaremba-Niedzwiedzka K."/>
            <person name="Martijn J."/>
            <person name="Lind A.E."/>
            <person name="van Eijk R."/>
            <person name="Schleper C."/>
            <person name="Guy L."/>
            <person name="Ettema T.J."/>
        </authorList>
    </citation>
    <scope>NUCLEOTIDE SEQUENCE</scope>
</reference>
<keyword evidence="1" id="KW-1133">Transmembrane helix</keyword>
<keyword evidence="1" id="KW-0812">Transmembrane</keyword>
<name>A0A0F9VDM1_9ZZZZ</name>
<dbReference type="EMBL" id="LAZR01000575">
    <property type="protein sequence ID" value="KKN63883.1"/>
    <property type="molecule type" value="Genomic_DNA"/>
</dbReference>
<organism evidence="3">
    <name type="scientific">marine sediment metagenome</name>
    <dbReference type="NCBI Taxonomy" id="412755"/>
    <lineage>
        <taxon>unclassified sequences</taxon>
        <taxon>metagenomes</taxon>
        <taxon>ecological metagenomes</taxon>
    </lineage>
</organism>
<evidence type="ECO:0000313" key="3">
    <source>
        <dbReference type="EMBL" id="KKN63883.1"/>
    </source>
</evidence>
<accession>A0A0F9VDM1</accession>
<evidence type="ECO:0000259" key="2">
    <source>
        <dbReference type="Pfam" id="PF07811"/>
    </source>
</evidence>
<protein>
    <recommendedName>
        <fullName evidence="2">TadE-like domain-containing protein</fullName>
    </recommendedName>
</protein>
<gene>
    <name evidence="3" type="ORF">LCGC14_0497060</name>
</gene>
<keyword evidence="1" id="KW-0472">Membrane</keyword>
<proteinExistence type="predicted"/>
<sequence>MSLRNRFRNDDVGATAVEFAIICFPLLLVSLGVVEFGRALNVRNDLAFAADFAVRSVLNDATVPNPDLDSTIRTSFTGNRPDLLQIDFGTAAEAGVSFRTVAITYPFEFVVPGVSANGMTLSVSRRIPLN</sequence>
<feature type="domain" description="TadE-like" evidence="2">
    <location>
        <begin position="13"/>
        <end position="55"/>
    </location>
</feature>
<evidence type="ECO:0000256" key="1">
    <source>
        <dbReference type="SAM" id="Phobius"/>
    </source>
</evidence>
<comment type="caution">
    <text evidence="3">The sequence shown here is derived from an EMBL/GenBank/DDBJ whole genome shotgun (WGS) entry which is preliminary data.</text>
</comment>
<dbReference type="AlphaFoldDB" id="A0A0F9VDM1"/>
<dbReference type="Pfam" id="PF07811">
    <property type="entry name" value="TadE"/>
    <property type="match status" value="1"/>
</dbReference>
<feature type="transmembrane region" description="Helical" evidence="1">
    <location>
        <begin position="12"/>
        <end position="34"/>
    </location>
</feature>
<dbReference type="InterPro" id="IPR012495">
    <property type="entry name" value="TadE-like_dom"/>
</dbReference>